<dbReference type="Proteomes" id="UP001597475">
    <property type="component" value="Unassembled WGS sequence"/>
</dbReference>
<proteinExistence type="predicted"/>
<organism evidence="1 2">
    <name type="scientific">Deinococcus taklimakanensis</name>
    <dbReference type="NCBI Taxonomy" id="536443"/>
    <lineage>
        <taxon>Bacteria</taxon>
        <taxon>Thermotogati</taxon>
        <taxon>Deinococcota</taxon>
        <taxon>Deinococci</taxon>
        <taxon>Deinococcales</taxon>
        <taxon>Deinococcaceae</taxon>
        <taxon>Deinococcus</taxon>
    </lineage>
</organism>
<dbReference type="EMBL" id="JBHUMK010000007">
    <property type="protein sequence ID" value="MFD2607994.1"/>
    <property type="molecule type" value="Genomic_DNA"/>
</dbReference>
<dbReference type="GO" id="GO:0004497">
    <property type="term" value="F:monooxygenase activity"/>
    <property type="evidence" value="ECO:0007669"/>
    <property type="project" value="UniProtKB-KW"/>
</dbReference>
<protein>
    <submittedName>
        <fullName evidence="1">Antibiotic biosynthesis monooxygenase family protein</fullName>
        <ecNumber evidence="1">1.14.-.-</ecNumber>
    </submittedName>
</protein>
<keyword evidence="1" id="KW-0503">Monooxygenase</keyword>
<reference evidence="2" key="1">
    <citation type="journal article" date="2019" name="Int. J. Syst. Evol. Microbiol.">
        <title>The Global Catalogue of Microorganisms (GCM) 10K type strain sequencing project: providing services to taxonomists for standard genome sequencing and annotation.</title>
        <authorList>
            <consortium name="The Broad Institute Genomics Platform"/>
            <consortium name="The Broad Institute Genome Sequencing Center for Infectious Disease"/>
            <person name="Wu L."/>
            <person name="Ma J."/>
        </authorList>
    </citation>
    <scope>NUCLEOTIDE SEQUENCE [LARGE SCALE GENOMIC DNA]</scope>
    <source>
        <strain evidence="2">KCTC 33842</strain>
    </source>
</reference>
<dbReference type="RefSeq" id="WP_386842144.1">
    <property type="nucleotide sequence ID" value="NZ_JBHUMK010000007.1"/>
</dbReference>
<name>A0ABW5NYA4_9DEIO</name>
<evidence type="ECO:0000313" key="2">
    <source>
        <dbReference type="Proteomes" id="UP001597475"/>
    </source>
</evidence>
<evidence type="ECO:0000313" key="1">
    <source>
        <dbReference type="EMBL" id="MFD2607994.1"/>
    </source>
</evidence>
<gene>
    <name evidence="1" type="ORF">ACFSR9_00875</name>
</gene>
<dbReference type="SUPFAM" id="SSF54909">
    <property type="entry name" value="Dimeric alpha+beta barrel"/>
    <property type="match status" value="1"/>
</dbReference>
<comment type="caution">
    <text evidence="1">The sequence shown here is derived from an EMBL/GenBank/DDBJ whole genome shotgun (WGS) entry which is preliminary data.</text>
</comment>
<dbReference type="EC" id="1.14.-.-" evidence="1"/>
<dbReference type="InterPro" id="IPR011008">
    <property type="entry name" value="Dimeric_a/b-barrel"/>
</dbReference>
<keyword evidence="2" id="KW-1185">Reference proteome</keyword>
<sequence length="97" mass="9942">MPQPPVTVHYAELRGAGARAILHDFMARLSAQPGFLGAELLSSPAQPGLLLVASRWAGAVPGDLPLPAGAKAWTFTVEARAADQGGADQGGQEGRQA</sequence>
<accession>A0ABW5NYA4</accession>
<keyword evidence="1" id="KW-0560">Oxidoreductase</keyword>